<dbReference type="EnsemblMetazoa" id="ASIC013933-RA">
    <property type="protein sequence ID" value="ASIC013933-PA"/>
    <property type="gene ID" value="ASIC013933"/>
</dbReference>
<proteinExistence type="predicted"/>
<dbReference type="Proteomes" id="UP000030765">
    <property type="component" value="Unassembled WGS sequence"/>
</dbReference>
<dbReference type="AlphaFoldDB" id="A0A084W6V7"/>
<name>A0A084W6V7_ANOSI</name>
<organism evidence="2">
    <name type="scientific">Anopheles sinensis</name>
    <name type="common">Mosquito</name>
    <dbReference type="NCBI Taxonomy" id="74873"/>
    <lineage>
        <taxon>Eukaryota</taxon>
        <taxon>Metazoa</taxon>
        <taxon>Ecdysozoa</taxon>
        <taxon>Arthropoda</taxon>
        <taxon>Hexapoda</taxon>
        <taxon>Insecta</taxon>
        <taxon>Pterygota</taxon>
        <taxon>Neoptera</taxon>
        <taxon>Endopterygota</taxon>
        <taxon>Diptera</taxon>
        <taxon>Nematocera</taxon>
        <taxon>Culicoidea</taxon>
        <taxon>Culicidae</taxon>
        <taxon>Anophelinae</taxon>
        <taxon>Anopheles</taxon>
    </lineage>
</organism>
<feature type="region of interest" description="Disordered" evidence="1">
    <location>
        <begin position="29"/>
        <end position="54"/>
    </location>
</feature>
<keyword evidence="4" id="KW-1185">Reference proteome</keyword>
<dbReference type="EMBL" id="KE525311">
    <property type="protein sequence ID" value="KFB45951.1"/>
    <property type="molecule type" value="Genomic_DNA"/>
</dbReference>
<evidence type="ECO:0000313" key="2">
    <source>
        <dbReference type="EMBL" id="KFB45951.1"/>
    </source>
</evidence>
<gene>
    <name evidence="2" type="ORF">ZHAS_00013933</name>
</gene>
<accession>A0A084W6V7</accession>
<dbReference type="VEuPathDB" id="VectorBase:ASIC013933"/>
<sequence length="91" mass="10264">MITVYHFPVARSQISTMLFYRPGISHTFDPKQKPSARVRASPPASASIRRDPIHAIATRQQIERSESSLKRDQSVDRGRCAIVSSSDVVRR</sequence>
<evidence type="ECO:0000313" key="4">
    <source>
        <dbReference type="Proteomes" id="UP000030765"/>
    </source>
</evidence>
<reference evidence="3" key="2">
    <citation type="submission" date="2020-05" db="UniProtKB">
        <authorList>
            <consortium name="EnsemblMetazoa"/>
        </authorList>
    </citation>
    <scope>IDENTIFICATION</scope>
</reference>
<dbReference type="EMBL" id="ATLV01020986">
    <property type="status" value="NOT_ANNOTATED_CDS"/>
    <property type="molecule type" value="Genomic_DNA"/>
</dbReference>
<feature type="compositionally biased region" description="Low complexity" evidence="1">
    <location>
        <begin position="35"/>
        <end position="47"/>
    </location>
</feature>
<evidence type="ECO:0000313" key="3">
    <source>
        <dbReference type="EnsemblMetazoa" id="ASIC013933-PA"/>
    </source>
</evidence>
<evidence type="ECO:0000256" key="1">
    <source>
        <dbReference type="SAM" id="MobiDB-lite"/>
    </source>
</evidence>
<protein>
    <submittedName>
        <fullName evidence="2 3">Uncharacterized protein</fullName>
    </submittedName>
</protein>
<reference evidence="2 4" key="1">
    <citation type="journal article" date="2014" name="BMC Genomics">
        <title>Genome sequence of Anopheles sinensis provides insight into genetics basis of mosquito competence for malaria parasites.</title>
        <authorList>
            <person name="Zhou D."/>
            <person name="Zhang D."/>
            <person name="Ding G."/>
            <person name="Shi L."/>
            <person name="Hou Q."/>
            <person name="Ye Y."/>
            <person name="Xu Y."/>
            <person name="Zhou H."/>
            <person name="Xiong C."/>
            <person name="Li S."/>
            <person name="Yu J."/>
            <person name="Hong S."/>
            <person name="Yu X."/>
            <person name="Zou P."/>
            <person name="Chen C."/>
            <person name="Chang X."/>
            <person name="Wang W."/>
            <person name="Lv Y."/>
            <person name="Sun Y."/>
            <person name="Ma L."/>
            <person name="Shen B."/>
            <person name="Zhu C."/>
        </authorList>
    </citation>
    <scope>NUCLEOTIDE SEQUENCE [LARGE SCALE GENOMIC DNA]</scope>
</reference>